<feature type="region of interest" description="Disordered" evidence="1">
    <location>
        <begin position="441"/>
        <end position="460"/>
    </location>
</feature>
<evidence type="ECO:0000256" key="1">
    <source>
        <dbReference type="SAM" id="MobiDB-lite"/>
    </source>
</evidence>
<gene>
    <name evidence="4" type="primary">nufip1</name>
</gene>
<dbReference type="PROSITE" id="PS00028">
    <property type="entry name" value="ZINC_FINGER_C2H2_1"/>
    <property type="match status" value="1"/>
</dbReference>
<feature type="compositionally biased region" description="Polar residues" evidence="1">
    <location>
        <begin position="80"/>
        <end position="92"/>
    </location>
</feature>
<dbReference type="GO" id="GO:0005634">
    <property type="term" value="C:nucleus"/>
    <property type="evidence" value="ECO:0007669"/>
    <property type="project" value="TreeGrafter"/>
</dbReference>
<evidence type="ECO:0000313" key="4">
    <source>
        <dbReference type="RefSeq" id="XP_028248990.1"/>
    </source>
</evidence>
<feature type="compositionally biased region" description="Basic residues" evidence="1">
    <location>
        <begin position="214"/>
        <end position="235"/>
    </location>
</feature>
<feature type="compositionally biased region" description="Basic residues" evidence="1">
    <location>
        <begin position="365"/>
        <end position="378"/>
    </location>
</feature>
<dbReference type="RefSeq" id="XP_028248990.1">
    <property type="nucleotide sequence ID" value="XM_028393189.1"/>
</dbReference>
<feature type="compositionally biased region" description="Polar residues" evidence="1">
    <location>
        <begin position="325"/>
        <end position="336"/>
    </location>
</feature>
<feature type="compositionally biased region" description="Basic and acidic residues" evidence="1">
    <location>
        <begin position="337"/>
        <end position="347"/>
    </location>
</feature>
<sequence length="526" mass="58800">MTEPGHYPPPDFSCPPPNSIQLLQQQQSRSSSFHPSMWTWGETPSEPSWNYGAGPGWTQHTAAGPGYGFPGSAYSQNSGHEWYQGGSQNHAWANSHGRKQKNRKEPEYSHYCDTCDRGFKHQDKYHEHVSQHVKCSVPDCSFTAHEKIVSIHWRNNHAPGAKRIKLDTPEEIAKWREERRRNYPTLQNIEKKQKVMEVREETGGVLETAQFGRMRGRGRGRGHRGGYRGFPRRHPSQSGATERPKPLTQPGPVRDPLGALASSDHDSDREDLGSESRPGILVVAPKQMSSALGSLVANYGSMSESGSDEEPEAAPIQRAKELVQENQTILSRTPSHTQDRRPFRDTSSEGNDTPQQGPRGTFNNRRGRGGRGRGRRGSRHQDASQPRGPTLLEMLLAPDIRHERNVLLQCVRYVVQNQFFGLENKPQNQEGVGDKDTLAVRNEKQEEDASEESRALVGGERDAAVGARVCNLEDLDRRKVPAADQDNEQSDKDTTASKSCSHVSTTTNKTSNMYDDEIWDSPGTVF</sequence>
<dbReference type="OrthoDB" id="273070at2759"/>
<feature type="region of interest" description="Disordered" evidence="1">
    <location>
        <begin position="80"/>
        <end position="105"/>
    </location>
</feature>
<dbReference type="InterPro" id="IPR039136">
    <property type="entry name" value="NUFIP1-like"/>
</dbReference>
<dbReference type="InterPro" id="IPR019496">
    <property type="entry name" value="NUFIP1_cons_dom"/>
</dbReference>
<accession>A0A6P7H1Y8</accession>
<reference evidence="4" key="1">
    <citation type="submission" date="2025-08" db="UniProtKB">
        <authorList>
            <consortium name="RefSeq"/>
        </authorList>
    </citation>
    <scope>IDENTIFICATION</scope>
</reference>
<dbReference type="InterPro" id="IPR013087">
    <property type="entry name" value="Znf_C2H2_type"/>
</dbReference>
<feature type="compositionally biased region" description="Polar residues" evidence="1">
    <location>
        <begin position="348"/>
        <end position="364"/>
    </location>
</feature>
<feature type="compositionally biased region" description="Low complexity" evidence="1">
    <location>
        <begin position="19"/>
        <end position="32"/>
    </location>
</feature>
<dbReference type="AlphaFoldDB" id="A0A6P7H1Y8"/>
<feature type="region of interest" description="Disordered" evidence="1">
    <location>
        <begin position="474"/>
        <end position="526"/>
    </location>
</feature>
<keyword evidence="3" id="KW-1185">Reference proteome</keyword>
<feature type="compositionally biased region" description="Basic and acidic residues" evidence="1">
    <location>
        <begin position="451"/>
        <end position="460"/>
    </location>
</feature>
<feature type="compositionally biased region" description="Polar residues" evidence="1">
    <location>
        <begin position="496"/>
        <end position="513"/>
    </location>
</feature>
<dbReference type="PANTHER" id="PTHR13309:SF0">
    <property type="entry name" value="FMR1-INTERACTING PROTEIN NUFIP1"/>
    <property type="match status" value="1"/>
</dbReference>
<dbReference type="CTD" id="26747"/>
<evidence type="ECO:0000259" key="2">
    <source>
        <dbReference type="PROSITE" id="PS00028"/>
    </source>
</evidence>
<name>A0A6P7H1Y8_9TELE</name>
<feature type="region of interest" description="Disordered" evidence="1">
    <location>
        <begin position="1"/>
        <end position="41"/>
    </location>
</feature>
<organism evidence="3 4">
    <name type="scientific">Parambassis ranga</name>
    <name type="common">Indian glassy fish</name>
    <dbReference type="NCBI Taxonomy" id="210632"/>
    <lineage>
        <taxon>Eukaryota</taxon>
        <taxon>Metazoa</taxon>
        <taxon>Chordata</taxon>
        <taxon>Craniata</taxon>
        <taxon>Vertebrata</taxon>
        <taxon>Euteleostomi</taxon>
        <taxon>Actinopterygii</taxon>
        <taxon>Neopterygii</taxon>
        <taxon>Teleostei</taxon>
        <taxon>Neoteleostei</taxon>
        <taxon>Acanthomorphata</taxon>
        <taxon>Ovalentaria</taxon>
        <taxon>Ambassidae</taxon>
        <taxon>Parambassis</taxon>
    </lineage>
</organism>
<dbReference type="InParanoid" id="A0A6P7H1Y8"/>
<dbReference type="Pfam" id="PF10453">
    <property type="entry name" value="NUFIP1"/>
    <property type="match status" value="1"/>
</dbReference>
<protein>
    <submittedName>
        <fullName evidence="4">FMR1-interacting protein NUFIP1 isoform X1</fullName>
    </submittedName>
</protein>
<dbReference type="GO" id="GO:0000492">
    <property type="term" value="P:box C/D snoRNP assembly"/>
    <property type="evidence" value="ECO:0007669"/>
    <property type="project" value="TreeGrafter"/>
</dbReference>
<dbReference type="PANTHER" id="PTHR13309">
    <property type="entry name" value="NUCLEAR FRAGILE X MENTAL RETARDATION PROTEIN INTERACTING PROTEIN 1"/>
    <property type="match status" value="1"/>
</dbReference>
<feature type="compositionally biased region" description="Basic and acidic residues" evidence="1">
    <location>
        <begin position="263"/>
        <end position="274"/>
    </location>
</feature>
<dbReference type="GeneID" id="114426054"/>
<dbReference type="Proteomes" id="UP000515145">
    <property type="component" value="Chromosome 2"/>
</dbReference>
<dbReference type="GO" id="GO:0003723">
    <property type="term" value="F:RNA binding"/>
    <property type="evidence" value="ECO:0007669"/>
    <property type="project" value="InterPro"/>
</dbReference>
<feature type="region of interest" description="Disordered" evidence="1">
    <location>
        <begin position="325"/>
        <end position="390"/>
    </location>
</feature>
<proteinExistence type="predicted"/>
<evidence type="ECO:0000313" key="3">
    <source>
        <dbReference type="Proteomes" id="UP000515145"/>
    </source>
</evidence>
<feature type="region of interest" description="Disordered" evidence="1">
    <location>
        <begin position="208"/>
        <end position="276"/>
    </location>
</feature>
<feature type="compositionally biased region" description="Pro residues" evidence="1">
    <location>
        <begin position="1"/>
        <end position="18"/>
    </location>
</feature>
<feature type="domain" description="C2H2-type" evidence="2">
    <location>
        <begin position="112"/>
        <end position="132"/>
    </location>
</feature>